<dbReference type="STRING" id="223283.PSPTO_2942"/>
<dbReference type="KEGG" id="pst:PSPTO_2942"/>
<feature type="region of interest" description="Disordered" evidence="1">
    <location>
        <begin position="1"/>
        <end position="34"/>
    </location>
</feature>
<sequence length="34" mass="3822">MERTHVSSDIRSSKQQSEAGSPRYRQVSIGHPPI</sequence>
<accession>Q881F1</accession>
<feature type="compositionally biased region" description="Basic and acidic residues" evidence="1">
    <location>
        <begin position="1"/>
        <end position="12"/>
    </location>
</feature>
<protein>
    <submittedName>
        <fullName evidence="2">Uncharacterized protein</fullName>
    </submittedName>
</protein>
<dbReference type="HOGENOM" id="CLU_3375439_0_0_6"/>
<name>Q881F1_PSESM</name>
<proteinExistence type="predicted"/>
<evidence type="ECO:0000313" key="2">
    <source>
        <dbReference type="EMBL" id="AAO56435.1"/>
    </source>
</evidence>
<keyword evidence="3" id="KW-1185">Reference proteome</keyword>
<dbReference type="AlphaFoldDB" id="Q881F1"/>
<dbReference type="EMBL" id="AE016853">
    <property type="protein sequence ID" value="AAO56435.1"/>
    <property type="molecule type" value="Genomic_DNA"/>
</dbReference>
<reference evidence="2 3" key="1">
    <citation type="journal article" date="2003" name="Proc. Natl. Acad. Sci. U.S.A.">
        <title>The complete genome sequence of the Arabidopsis and tomato pathogen Pseudomonas syringae pv. tomato DC3000.</title>
        <authorList>
            <person name="Buell C.R."/>
            <person name="Joardar V."/>
            <person name="Lindeberg M."/>
            <person name="Selengut J."/>
            <person name="Paulsen I.T."/>
            <person name="Gwinn M.L."/>
            <person name="Dodson R.J."/>
            <person name="Deboy R.T."/>
            <person name="Durkin A.S."/>
            <person name="Kolonay J.F."/>
            <person name="Madupu R."/>
            <person name="Daugherty S."/>
            <person name="Brinkac L."/>
            <person name="Beanan M.J."/>
            <person name="Haft D.H."/>
            <person name="Nelson W.C."/>
            <person name="Davidsen T."/>
            <person name="Zafar N."/>
            <person name="Zhou L."/>
            <person name="Liu J."/>
            <person name="Yuan Q."/>
            <person name="Khouri H."/>
            <person name="Fedorova N."/>
            <person name="Tran B."/>
            <person name="Russell D."/>
            <person name="Berry K."/>
            <person name="Utterback T."/>
            <person name="Van Aken S.E."/>
            <person name="Feldblyum T.V."/>
            <person name="D'Ascenzo M."/>
            <person name="Deng W.L."/>
            <person name="Ramos A.R."/>
            <person name="Alfano J.R."/>
            <person name="Cartinhour S."/>
            <person name="Chatterjee A.K."/>
            <person name="Delaney T.P."/>
            <person name="Lazarowitz S.G."/>
            <person name="Martin G.B."/>
            <person name="Schneider D.J."/>
            <person name="Tang X."/>
            <person name="Bender C.L."/>
            <person name="White O."/>
            <person name="Fraser C.M."/>
            <person name="Collmer A."/>
        </authorList>
    </citation>
    <scope>NUCLEOTIDE SEQUENCE [LARGE SCALE GENOMIC DNA]</scope>
    <source>
        <strain evidence="3">ATCC BAA-871 / DC3000</strain>
    </source>
</reference>
<gene>
    <name evidence="2" type="ordered locus">PSPTO_2942</name>
</gene>
<evidence type="ECO:0000313" key="3">
    <source>
        <dbReference type="Proteomes" id="UP000002515"/>
    </source>
</evidence>
<organism evidence="2 3">
    <name type="scientific">Pseudomonas syringae pv. tomato (strain ATCC BAA-871 / DC3000)</name>
    <dbReference type="NCBI Taxonomy" id="223283"/>
    <lineage>
        <taxon>Bacteria</taxon>
        <taxon>Pseudomonadati</taxon>
        <taxon>Pseudomonadota</taxon>
        <taxon>Gammaproteobacteria</taxon>
        <taxon>Pseudomonadales</taxon>
        <taxon>Pseudomonadaceae</taxon>
        <taxon>Pseudomonas</taxon>
    </lineage>
</organism>
<evidence type="ECO:0000256" key="1">
    <source>
        <dbReference type="SAM" id="MobiDB-lite"/>
    </source>
</evidence>
<dbReference type="Proteomes" id="UP000002515">
    <property type="component" value="Chromosome"/>
</dbReference>